<sequence length="64" mass="7229">MSTNDKVRSNMLTRCKILTTLLTTDGLFRPARRALKSIWTPNSILGIAHLLGIMPLVMVQRAEY</sequence>
<keyword evidence="1" id="KW-0812">Transmembrane</keyword>
<keyword evidence="3" id="KW-1185">Reference proteome</keyword>
<evidence type="ECO:0000313" key="3">
    <source>
        <dbReference type="Proteomes" id="UP000019024"/>
    </source>
</evidence>
<keyword evidence="1" id="KW-1133">Transmembrane helix</keyword>
<dbReference type="EMBL" id="CP007056">
    <property type="protein sequence ID" value="AHG01540.1"/>
    <property type="molecule type" value="Genomic_DNA"/>
</dbReference>
<name>W0JWA7_9EURY</name>
<keyword evidence="1" id="KW-0472">Membrane</keyword>
<geneLocation type="plasmid" evidence="2">
    <name>unnamed</name>
</geneLocation>
<accession>W0JWA7</accession>
<protein>
    <submittedName>
        <fullName evidence="2">Uncharacterized protein</fullName>
    </submittedName>
</protein>
<dbReference type="HOGENOM" id="CLU_2856989_0_0_2"/>
<organism evidence="2 3">
    <name type="scientific">Halostagnicola larsenii XH-48</name>
    <dbReference type="NCBI Taxonomy" id="797299"/>
    <lineage>
        <taxon>Archaea</taxon>
        <taxon>Methanobacteriati</taxon>
        <taxon>Methanobacteriota</taxon>
        <taxon>Stenosarchaea group</taxon>
        <taxon>Halobacteria</taxon>
        <taxon>Halobacteriales</taxon>
        <taxon>Natrialbaceae</taxon>
        <taxon>Halostagnicola</taxon>
    </lineage>
</organism>
<keyword evidence="2" id="KW-0614">Plasmid</keyword>
<evidence type="ECO:0000256" key="1">
    <source>
        <dbReference type="SAM" id="Phobius"/>
    </source>
</evidence>
<dbReference type="KEGG" id="hlr:HALLA_03865"/>
<proteinExistence type="predicted"/>
<dbReference type="Proteomes" id="UP000019024">
    <property type="component" value="Plasmid unnamed"/>
</dbReference>
<feature type="transmembrane region" description="Helical" evidence="1">
    <location>
        <begin position="38"/>
        <end position="59"/>
    </location>
</feature>
<dbReference type="AlphaFoldDB" id="W0JWA7"/>
<gene>
    <name evidence="2" type="ORF">HALLA_03865</name>
</gene>
<evidence type="ECO:0000313" key="2">
    <source>
        <dbReference type="EMBL" id="AHG01540.1"/>
    </source>
</evidence>
<reference evidence="2 3" key="1">
    <citation type="submission" date="2014-01" db="EMBL/GenBank/DDBJ databases">
        <authorList>
            <consortium name="DOE Joint Genome Institute"/>
            <person name="Anderson I."/>
            <person name="Huntemann M."/>
            <person name="Han J."/>
            <person name="Chen A."/>
            <person name="Kyrpides N."/>
            <person name="Mavromatis K."/>
            <person name="Markowitz V."/>
            <person name="Palaniappan K."/>
            <person name="Ivanova N."/>
            <person name="Schaumberg A."/>
            <person name="Pati A."/>
            <person name="Liolios K."/>
            <person name="Nordberg H.P."/>
            <person name="Cantor M.N."/>
            <person name="Hua S.X."/>
            <person name="Woyke T."/>
        </authorList>
    </citation>
    <scope>NUCLEOTIDE SEQUENCE [LARGE SCALE GENOMIC DNA]</scope>
    <source>
        <strain evidence="2 3">XH-48</strain>
        <plasmid evidence="3">1</plasmid>
    </source>
</reference>